<proteinExistence type="predicted"/>
<feature type="compositionally biased region" description="Polar residues" evidence="1">
    <location>
        <begin position="188"/>
        <end position="202"/>
    </location>
</feature>
<evidence type="ECO:0000313" key="4">
    <source>
        <dbReference type="RefSeq" id="XP_017865937.1"/>
    </source>
</evidence>
<feature type="region of interest" description="Disordered" evidence="1">
    <location>
        <begin position="77"/>
        <end position="120"/>
    </location>
</feature>
<feature type="domain" description="Coilin N-terminal" evidence="2">
    <location>
        <begin position="8"/>
        <end position="122"/>
    </location>
</feature>
<sequence length="487" mass="54202">MHNFPIKLDLSNFFCDERRCSLVLVDVSWENVKDLQDHIQKLFNLKNISLLTSEGCYVPPKESIKVIKSTESLKAFQLDPTGNSNEELSHPTETSKKRKNRSVETENELISSTPNLPKRSKCKSITRNEVTYVEPASIRDGTNGVGSEDQSNLGTELLMQDDQRASYISSVDNNKSAATAATESSISNQSNRTTRNLSSFNKQSVSNNHILYKDDEDEENVPPNGTTVEKSLQLEHVEPEVEFRSQLMELDMNSVRVFRLSRKHKDIQIIEEIVIPAKAPAAEPKMDETQLEPSVETSIAVVTPIKADLEHTTMTPKSLPQLSLEISQQEQESANKMQAKELTQSLLDSDSDDDVMVLDDTNVDDSDSDVQAVPLKDTSLDVIKDMLQNAAPLENLPNVGETIIFKLPKVKGAKPPIAFTENIAGTCSYVNRRTKSITIAVIAYSDKFADVLQQYSSRLDDTTDAAPILNVNFRDLIQAKVIVTSVD</sequence>
<dbReference type="GeneID" id="108615736"/>
<dbReference type="Pfam" id="PF15862">
    <property type="entry name" value="Coilin_N"/>
    <property type="match status" value="1"/>
</dbReference>
<protein>
    <submittedName>
        <fullName evidence="4">Coilin</fullName>
    </submittedName>
</protein>
<evidence type="ECO:0000313" key="3">
    <source>
        <dbReference type="Proteomes" id="UP000694904"/>
    </source>
</evidence>
<dbReference type="Proteomes" id="UP000694904">
    <property type="component" value="Chromosome 5"/>
</dbReference>
<dbReference type="InterPro" id="IPR031722">
    <property type="entry name" value="Coilin_N"/>
</dbReference>
<dbReference type="RefSeq" id="XP_017865937.1">
    <property type="nucleotide sequence ID" value="XM_018010448.1"/>
</dbReference>
<feature type="region of interest" description="Disordered" evidence="1">
    <location>
        <begin position="179"/>
        <end position="202"/>
    </location>
</feature>
<reference evidence="4" key="3">
    <citation type="submission" date="2025-08" db="UniProtKB">
        <authorList>
            <consortium name="RefSeq"/>
        </authorList>
    </citation>
    <scope>IDENTIFICATION</scope>
    <source>
        <tissue evidence="4">Whole organism</tissue>
    </source>
</reference>
<gene>
    <name evidence="4" type="primary">LOC108615736</name>
</gene>
<keyword evidence="3" id="KW-1185">Reference proteome</keyword>
<accession>A0ABM1PFF1</accession>
<reference evidence="3" key="2">
    <citation type="journal article" date="2016" name="G3 (Bethesda)">
        <title>Genome Evolution in Three Species of Cactophilic Drosophila.</title>
        <authorList>
            <person name="Sanchez-Flores A."/>
            <person name="Penazola F."/>
            <person name="Carpinteyro-Ponce J."/>
            <person name="Nazario-Yepiz N."/>
            <person name="Abreu-Goodger C."/>
            <person name="Machado C.A."/>
            <person name="Markow T.A."/>
        </authorList>
    </citation>
    <scope>NUCLEOTIDE SEQUENCE [LARGE SCALE GENOMIC DNA]</scope>
</reference>
<name>A0ABM1PFF1_DROAR</name>
<reference evidence="3" key="1">
    <citation type="journal article" date="1997" name="Nucleic Acids Res.">
        <title>tRNAscan-SE: a program for improved detection of transfer RNA genes in genomic sequence.</title>
        <authorList>
            <person name="Lowe T.M."/>
            <person name="Eddy S.R."/>
        </authorList>
    </citation>
    <scope>NUCLEOTIDE SEQUENCE [LARGE SCALE GENOMIC DNA]</scope>
</reference>
<organism evidence="3 4">
    <name type="scientific">Drosophila arizonae</name>
    <name type="common">Fruit fly</name>
    <dbReference type="NCBI Taxonomy" id="7263"/>
    <lineage>
        <taxon>Eukaryota</taxon>
        <taxon>Metazoa</taxon>
        <taxon>Ecdysozoa</taxon>
        <taxon>Arthropoda</taxon>
        <taxon>Hexapoda</taxon>
        <taxon>Insecta</taxon>
        <taxon>Pterygota</taxon>
        <taxon>Neoptera</taxon>
        <taxon>Endopterygota</taxon>
        <taxon>Diptera</taxon>
        <taxon>Brachycera</taxon>
        <taxon>Muscomorpha</taxon>
        <taxon>Ephydroidea</taxon>
        <taxon>Drosophilidae</taxon>
        <taxon>Drosophila</taxon>
    </lineage>
</organism>
<evidence type="ECO:0000259" key="2">
    <source>
        <dbReference type="Pfam" id="PF15862"/>
    </source>
</evidence>
<evidence type="ECO:0000256" key="1">
    <source>
        <dbReference type="SAM" id="MobiDB-lite"/>
    </source>
</evidence>